<dbReference type="Proteomes" id="UP000253664">
    <property type="component" value="Unassembled WGS sequence"/>
</dbReference>
<evidence type="ECO:0000256" key="1">
    <source>
        <dbReference type="SAM" id="MobiDB-lite"/>
    </source>
</evidence>
<feature type="region of interest" description="Disordered" evidence="1">
    <location>
        <begin position="1"/>
        <end position="38"/>
    </location>
</feature>
<gene>
    <name evidence="2" type="ORF">L249_1688</name>
</gene>
<evidence type="ECO:0000313" key="3">
    <source>
        <dbReference type="Proteomes" id="UP000253664"/>
    </source>
</evidence>
<comment type="caution">
    <text evidence="2">The sequence shown here is derived from an EMBL/GenBank/DDBJ whole genome shotgun (WGS) entry which is preliminary data.</text>
</comment>
<proteinExistence type="predicted"/>
<organism evidence="2 3">
    <name type="scientific">Ophiocordyceps polyrhachis-furcata BCC 54312</name>
    <dbReference type="NCBI Taxonomy" id="1330021"/>
    <lineage>
        <taxon>Eukaryota</taxon>
        <taxon>Fungi</taxon>
        <taxon>Dikarya</taxon>
        <taxon>Ascomycota</taxon>
        <taxon>Pezizomycotina</taxon>
        <taxon>Sordariomycetes</taxon>
        <taxon>Hypocreomycetidae</taxon>
        <taxon>Hypocreales</taxon>
        <taxon>Ophiocordycipitaceae</taxon>
        <taxon>Ophiocordyceps</taxon>
    </lineage>
</organism>
<sequence length="38" mass="4037">MRRPKRSDPASTCQFKPQLGSPAPASTGRHQVAVASSK</sequence>
<accession>A0A367LQ36</accession>
<reference evidence="2 3" key="1">
    <citation type="journal article" date="2015" name="BMC Genomics">
        <title>Insights from the genome of Ophiocordyceps polyrhachis-furcata to pathogenicity and host specificity in insect fungi.</title>
        <authorList>
            <person name="Wichadakul D."/>
            <person name="Kobmoo N."/>
            <person name="Ingsriswang S."/>
            <person name="Tangphatsornruang S."/>
            <person name="Chantasingh D."/>
            <person name="Luangsa-ard J.J."/>
            <person name="Eurwilaichitr L."/>
        </authorList>
    </citation>
    <scope>NUCLEOTIDE SEQUENCE [LARGE SCALE GENOMIC DNA]</scope>
    <source>
        <strain evidence="2 3">BCC 54312</strain>
    </source>
</reference>
<name>A0A367LQ36_9HYPO</name>
<protein>
    <submittedName>
        <fullName evidence="2">Uncharacterized protein</fullName>
    </submittedName>
</protein>
<keyword evidence="3" id="KW-1185">Reference proteome</keyword>
<dbReference type="AlphaFoldDB" id="A0A367LQ36"/>
<evidence type="ECO:0000313" key="2">
    <source>
        <dbReference type="EMBL" id="RCI16521.1"/>
    </source>
</evidence>
<dbReference type="EMBL" id="LKCN02000001">
    <property type="protein sequence ID" value="RCI16521.1"/>
    <property type="molecule type" value="Genomic_DNA"/>
</dbReference>